<dbReference type="STRING" id="1416779.SAMN05444409_2342"/>
<proteinExistence type="predicted"/>
<evidence type="ECO:0000313" key="2">
    <source>
        <dbReference type="EMBL" id="SIO16562.1"/>
    </source>
</evidence>
<organism evidence="2 3">
    <name type="scientific">Epilithonimonas zeae</name>
    <dbReference type="NCBI Taxonomy" id="1416779"/>
    <lineage>
        <taxon>Bacteria</taxon>
        <taxon>Pseudomonadati</taxon>
        <taxon>Bacteroidota</taxon>
        <taxon>Flavobacteriia</taxon>
        <taxon>Flavobacteriales</taxon>
        <taxon>Weeksellaceae</taxon>
        <taxon>Chryseobacterium group</taxon>
        <taxon>Epilithonimonas</taxon>
    </lineage>
</organism>
<dbReference type="InterPro" id="IPR016181">
    <property type="entry name" value="Acyl_CoA_acyltransferase"/>
</dbReference>
<dbReference type="Gene3D" id="3.40.630.30">
    <property type="match status" value="1"/>
</dbReference>
<keyword evidence="2" id="KW-0808">Transferase</keyword>
<dbReference type="GO" id="GO:0016747">
    <property type="term" value="F:acyltransferase activity, transferring groups other than amino-acyl groups"/>
    <property type="evidence" value="ECO:0007669"/>
    <property type="project" value="InterPro"/>
</dbReference>
<dbReference type="InterPro" id="IPR000182">
    <property type="entry name" value="GNAT_dom"/>
</dbReference>
<dbReference type="AlphaFoldDB" id="A0A1N6H9V6"/>
<dbReference type="Proteomes" id="UP000185207">
    <property type="component" value="Unassembled WGS sequence"/>
</dbReference>
<evidence type="ECO:0000313" key="3">
    <source>
        <dbReference type="Proteomes" id="UP000185207"/>
    </source>
</evidence>
<dbReference type="SUPFAM" id="SSF55729">
    <property type="entry name" value="Acyl-CoA N-acyltransferases (Nat)"/>
    <property type="match status" value="1"/>
</dbReference>
<gene>
    <name evidence="2" type="ORF">SAMN05444409_2342</name>
</gene>
<name>A0A1N6H9V6_9FLAO</name>
<dbReference type="PANTHER" id="PTHR43610">
    <property type="entry name" value="BLL6696 PROTEIN"/>
    <property type="match status" value="1"/>
</dbReference>
<evidence type="ECO:0000259" key="1">
    <source>
        <dbReference type="PROSITE" id="PS51186"/>
    </source>
</evidence>
<dbReference type="OrthoDB" id="9795199at2"/>
<dbReference type="PROSITE" id="PS51186">
    <property type="entry name" value="GNAT"/>
    <property type="match status" value="1"/>
</dbReference>
<dbReference type="PANTHER" id="PTHR43610:SF1">
    <property type="entry name" value="N-ACETYLTRANSFERASE DOMAIN-CONTAINING PROTEIN"/>
    <property type="match status" value="1"/>
</dbReference>
<feature type="domain" description="N-acetyltransferase" evidence="1">
    <location>
        <begin position="12"/>
        <end position="170"/>
    </location>
</feature>
<protein>
    <submittedName>
        <fullName evidence="2">Protein N-acetyltransferase, RimJ/RimL family</fullName>
    </submittedName>
</protein>
<dbReference type="RefSeq" id="WP_074235406.1">
    <property type="nucleotide sequence ID" value="NZ_FSRK01000001.1"/>
</dbReference>
<dbReference type="EMBL" id="FSRK01000001">
    <property type="protein sequence ID" value="SIO16562.1"/>
    <property type="molecule type" value="Genomic_DNA"/>
</dbReference>
<sequence length="174" mass="20434">MNIQPTLENDFVRLVPLEENDFEQLFSVASDPKIWEQHPNKDRYKKEVFQNFFQGAMESRGAFKIVEKNTGEIAGSTRFYDYNPEDNSIFIGYTFYATKFWGSKLNPKVKKLMLDYIFQFVDKVNFHVGKDNIRSQKAMEKLGAKKVDEVNVAYFGEPERLNVVFEITKENYLI</sequence>
<dbReference type="Pfam" id="PF13302">
    <property type="entry name" value="Acetyltransf_3"/>
    <property type="match status" value="1"/>
</dbReference>
<keyword evidence="3" id="KW-1185">Reference proteome</keyword>
<reference evidence="3" key="1">
    <citation type="submission" date="2016-11" db="EMBL/GenBank/DDBJ databases">
        <authorList>
            <person name="Varghese N."/>
            <person name="Submissions S."/>
        </authorList>
    </citation>
    <scope>NUCLEOTIDE SEQUENCE [LARGE SCALE GENOMIC DNA]</scope>
    <source>
        <strain evidence="3">DSM 27623</strain>
    </source>
</reference>
<accession>A0A1N6H9V6</accession>